<dbReference type="Gene3D" id="3.40.50.11780">
    <property type="match status" value="1"/>
</dbReference>
<name>A0A831LLH5_9BACT</name>
<proteinExistence type="predicted"/>
<dbReference type="EMBL" id="DSDO01000326">
    <property type="protein sequence ID" value="HDR46982.1"/>
    <property type="molecule type" value="Genomic_DNA"/>
</dbReference>
<sequence length="338" mass="35397">MPTYLHPGVYVEEIPSGSRPIEGVATSTAAFVGYTTKGPVAEPALLFKWSDYEERFGGIRDLGKSESGDAMGFAVYSFFQNGGTAAYIVRAVLDGSADAATGFLVNPADAAQILRFTAVNPGEWGNGLRIRFEAKTDFPGYYHVRVGVMDGTEFKEQERFTDLTLADADAVDYIESKINDFSTMIHVEVQDISPYLLGVSISQSLAGVSDFSTLNDLTMTVTVDGSARPVTFASAEFDGTSTLADVAGRIQELVRGSVVANAAVRDFTCTADGGQLVLTSGTHLSSSSAVVTGPGDATDASAVLLLGLANDGTELTGQQSLDALLSGIAGQVVLQLGS</sequence>
<organism evidence="1">
    <name type="scientific">Geoalkalibacter subterraneus</name>
    <dbReference type="NCBI Taxonomy" id="483547"/>
    <lineage>
        <taxon>Bacteria</taxon>
        <taxon>Pseudomonadati</taxon>
        <taxon>Thermodesulfobacteriota</taxon>
        <taxon>Desulfuromonadia</taxon>
        <taxon>Desulfuromonadales</taxon>
        <taxon>Geoalkalibacteraceae</taxon>
        <taxon>Geoalkalibacter</taxon>
    </lineage>
</organism>
<dbReference type="Proteomes" id="UP000886162">
    <property type="component" value="Unassembled WGS sequence"/>
</dbReference>
<protein>
    <submittedName>
        <fullName evidence="1">Phage tail sheath family protein</fullName>
    </submittedName>
</protein>
<reference evidence="1" key="1">
    <citation type="journal article" date="2020" name="mSystems">
        <title>Genome- and Community-Level Interaction Insights into Carbon Utilization and Element Cycling Functions of Hydrothermarchaeota in Hydrothermal Sediment.</title>
        <authorList>
            <person name="Zhou Z."/>
            <person name="Liu Y."/>
            <person name="Xu W."/>
            <person name="Pan J."/>
            <person name="Luo Z.H."/>
            <person name="Li M."/>
        </authorList>
    </citation>
    <scope>NUCLEOTIDE SEQUENCE [LARGE SCALE GENOMIC DNA]</scope>
    <source>
        <strain evidence="1">SpSt-1220</strain>
    </source>
</reference>
<comment type="caution">
    <text evidence="1">The sequence shown here is derived from an EMBL/GenBank/DDBJ whole genome shotgun (WGS) entry which is preliminary data.</text>
</comment>
<dbReference type="AlphaFoldDB" id="A0A831LLH5"/>
<dbReference type="InterPro" id="IPR052042">
    <property type="entry name" value="Tail_sheath_structural"/>
</dbReference>
<dbReference type="PANTHER" id="PTHR35861:SF1">
    <property type="entry name" value="PHAGE TAIL SHEATH PROTEIN"/>
    <property type="match status" value="1"/>
</dbReference>
<evidence type="ECO:0000313" key="1">
    <source>
        <dbReference type="EMBL" id="HDR46982.1"/>
    </source>
</evidence>
<feature type="non-terminal residue" evidence="1">
    <location>
        <position position="338"/>
    </location>
</feature>
<accession>A0A831LLH5</accession>
<dbReference type="PANTHER" id="PTHR35861">
    <property type="match status" value="1"/>
</dbReference>
<gene>
    <name evidence="1" type="ORF">ENN94_04700</name>
</gene>